<dbReference type="PANTHER" id="PTHR43236:SF1">
    <property type="entry name" value="BLL7220 PROTEIN"/>
    <property type="match status" value="1"/>
</dbReference>
<protein>
    <recommendedName>
        <fullName evidence="1">IrrE N-terminal-like domain-containing protein</fullName>
    </recommendedName>
</protein>
<name>A0A1C0YUZ9_9BACL</name>
<reference evidence="2 3" key="1">
    <citation type="submission" date="2016-07" db="EMBL/GenBank/DDBJ databases">
        <title>Caryophanon latum genome sequencing.</title>
        <authorList>
            <person name="Verma A."/>
            <person name="Pal Y."/>
            <person name="Krishnamurthi S."/>
        </authorList>
    </citation>
    <scope>NUCLEOTIDE SEQUENCE [LARGE SCALE GENOMIC DNA]</scope>
    <source>
        <strain evidence="2 3">DSM 14151</strain>
    </source>
</reference>
<dbReference type="EMBL" id="MATO01000032">
    <property type="protein sequence ID" value="OCS90969.1"/>
    <property type="molecule type" value="Genomic_DNA"/>
</dbReference>
<dbReference type="PANTHER" id="PTHR43236">
    <property type="entry name" value="ANTITOXIN HIGA1"/>
    <property type="match status" value="1"/>
</dbReference>
<dbReference type="InterPro" id="IPR052345">
    <property type="entry name" value="Rad_response_metalloprotease"/>
</dbReference>
<evidence type="ECO:0000313" key="2">
    <source>
        <dbReference type="EMBL" id="OCS90969.1"/>
    </source>
</evidence>
<accession>A0A1C0YUZ9</accession>
<dbReference type="RefSeq" id="WP_066463915.1">
    <property type="nucleotide sequence ID" value="NZ_MATO01000032.1"/>
</dbReference>
<gene>
    <name evidence="2" type="ORF">A6K76_10380</name>
</gene>
<organism evidence="2 3">
    <name type="scientific">Caryophanon latum</name>
    <dbReference type="NCBI Taxonomy" id="33977"/>
    <lineage>
        <taxon>Bacteria</taxon>
        <taxon>Bacillati</taxon>
        <taxon>Bacillota</taxon>
        <taxon>Bacilli</taxon>
        <taxon>Bacillales</taxon>
        <taxon>Caryophanaceae</taxon>
        <taxon>Caryophanon</taxon>
    </lineage>
</organism>
<feature type="domain" description="IrrE N-terminal-like" evidence="1">
    <location>
        <begin position="45"/>
        <end position="137"/>
    </location>
</feature>
<dbReference type="OrthoDB" id="42613at2"/>
<proteinExistence type="predicted"/>
<dbReference type="AlphaFoldDB" id="A0A1C0YUZ9"/>
<dbReference type="Proteomes" id="UP000093482">
    <property type="component" value="Unassembled WGS sequence"/>
</dbReference>
<dbReference type="InterPro" id="IPR010359">
    <property type="entry name" value="IrrE_HExxH"/>
</dbReference>
<dbReference type="Pfam" id="PF06114">
    <property type="entry name" value="Peptidase_M78"/>
    <property type="match status" value="1"/>
</dbReference>
<keyword evidence="3" id="KW-1185">Reference proteome</keyword>
<evidence type="ECO:0000313" key="3">
    <source>
        <dbReference type="Proteomes" id="UP000093482"/>
    </source>
</evidence>
<dbReference type="Gene3D" id="1.10.10.2910">
    <property type="match status" value="1"/>
</dbReference>
<evidence type="ECO:0000259" key="1">
    <source>
        <dbReference type="Pfam" id="PF06114"/>
    </source>
</evidence>
<comment type="caution">
    <text evidence="2">The sequence shown here is derived from an EMBL/GenBank/DDBJ whole genome shotgun (WGS) entry which is preliminary data.</text>
</comment>
<sequence>MKGKSTNYVANTHKVAQMIALDFLEDLDAHDFIGPTLYDLTALKDIRMMYKPLNDANAEGFCAIGKGQKFLYVNTNFNVRLQNFTVAHELWHIHLHDLPNVFNFNEIDIERAADHFAANILLPTKNVLNKYYHLKQSGKSESEILFIIADLSASPYEAVLKRFVELDINTKQIDEQLNTITMRNEDPYITLIEHKLQQLRCHLALAKSSLDTATKISMFPELDSLKFYFSDKNSEAAKHD</sequence>